<evidence type="ECO:0000313" key="1">
    <source>
        <dbReference type="Ensembl" id="ENSPEMP00000029739.1"/>
    </source>
</evidence>
<accession>A0A8C8UIB8</accession>
<dbReference type="Ensembl" id="ENSPEMT00000034946.1">
    <property type="protein sequence ID" value="ENSPEMP00000029739.1"/>
    <property type="gene ID" value="ENSPEMG00000027089.1"/>
</dbReference>
<dbReference type="GeneTree" id="ENSGT00940000166009"/>
<reference evidence="1" key="2">
    <citation type="submission" date="2025-08" db="UniProtKB">
        <authorList>
            <consortium name="Ensembl"/>
        </authorList>
    </citation>
    <scope>IDENTIFICATION</scope>
</reference>
<evidence type="ECO:0000313" key="2">
    <source>
        <dbReference type="Proteomes" id="UP000694547"/>
    </source>
</evidence>
<reference evidence="1 2" key="1">
    <citation type="submission" date="2018-10" db="EMBL/GenBank/DDBJ databases">
        <title>Improved assembly of the deer mouse Peromyscus maniculatus genome.</title>
        <authorList>
            <person name="Lassance J.-M."/>
            <person name="Hoekstra H.E."/>
        </authorList>
    </citation>
    <scope>NUCLEOTIDE SEQUENCE [LARGE SCALE GENOMIC DNA]</scope>
</reference>
<dbReference type="AlphaFoldDB" id="A0A8C8UIB8"/>
<organism evidence="1 2">
    <name type="scientific">Peromyscus maniculatus bairdii</name>
    <name type="common">Prairie deer mouse</name>
    <dbReference type="NCBI Taxonomy" id="230844"/>
    <lineage>
        <taxon>Eukaryota</taxon>
        <taxon>Metazoa</taxon>
        <taxon>Chordata</taxon>
        <taxon>Craniata</taxon>
        <taxon>Vertebrata</taxon>
        <taxon>Euteleostomi</taxon>
        <taxon>Mammalia</taxon>
        <taxon>Eutheria</taxon>
        <taxon>Euarchontoglires</taxon>
        <taxon>Glires</taxon>
        <taxon>Rodentia</taxon>
        <taxon>Myomorpha</taxon>
        <taxon>Muroidea</taxon>
        <taxon>Cricetidae</taxon>
        <taxon>Neotominae</taxon>
        <taxon>Peromyscus</taxon>
    </lineage>
</organism>
<reference evidence="1" key="3">
    <citation type="submission" date="2025-09" db="UniProtKB">
        <authorList>
            <consortium name="Ensembl"/>
        </authorList>
    </citation>
    <scope>IDENTIFICATION</scope>
</reference>
<keyword evidence="2" id="KW-1185">Reference proteome</keyword>
<protein>
    <submittedName>
        <fullName evidence="1">Uncharacterized protein</fullName>
    </submittedName>
</protein>
<sequence>MVYVGLIVDMIKKYGASIGEFIDKLNEQKIVQLEEVSSQPSNKSRMGLIWRRHRQALVRKCHYLFDIQRNNIANGLGGHFLGKTA</sequence>
<dbReference type="Proteomes" id="UP000694547">
    <property type="component" value="Chromosome 19"/>
</dbReference>
<proteinExistence type="predicted"/>
<name>A0A8C8UIB8_PERMB</name>